<dbReference type="PANTHER" id="PTHR32309:SF13">
    <property type="entry name" value="FERRIC ENTEROBACTIN TRANSPORT PROTEIN FEPE"/>
    <property type="match status" value="1"/>
</dbReference>
<dbReference type="InterPro" id="IPR050445">
    <property type="entry name" value="Bact_polysacc_biosynth/exp"/>
</dbReference>
<evidence type="ECO:0000313" key="6">
    <source>
        <dbReference type="Proteomes" id="UP000623509"/>
    </source>
</evidence>
<gene>
    <name evidence="4" type="primary">epsG</name>
    <name evidence="3" type="ORF">BGI27_14235</name>
    <name evidence="4" type="ORF">CGU29_13795</name>
</gene>
<sequence>MNATVSPNPRAIGALLIDAGRLTPEKAEQALRFAREKNLRFGDAALQLGLITAEDLDFALARQFDYAYLRPGDDVVADEVVAAFAPNTPAVEALRALRTQLMLRWFGAEAGNKALTIVSPERGEGRSWMAANLAVVFSQLGERTLLIDADMRHPRQHTLFRLDNRLGLSAVLTGRGGEESIRRITPLLGLSVLPAGATPPNAQELLSRPAFTQLLTHLQTRFDVIIIDSPAATHCADAQAIAARAGAAVLVARKNLSPVSRLAFTAQAITQAGAQLVGSVMNEH</sequence>
<dbReference type="RefSeq" id="WP_095525517.1">
    <property type="nucleotide sequence ID" value="NZ_MDUX01000056.1"/>
</dbReference>
<dbReference type="OrthoDB" id="9808257at2"/>
<dbReference type="PANTHER" id="PTHR32309">
    <property type="entry name" value="TYROSINE-PROTEIN KINASE"/>
    <property type="match status" value="1"/>
</dbReference>
<dbReference type="SUPFAM" id="SSF160246">
    <property type="entry name" value="EspE N-terminal domain-like"/>
    <property type="match status" value="1"/>
</dbReference>
<comment type="caution">
    <text evidence="4">The sequence shown here is derived from an EMBL/GenBank/DDBJ whole genome shotgun (WGS) entry which is preliminary data.</text>
</comment>
<evidence type="ECO:0000256" key="1">
    <source>
        <dbReference type="ARBA" id="ARBA00022741"/>
    </source>
</evidence>
<dbReference type="InterPro" id="IPR005702">
    <property type="entry name" value="Wzc-like_C"/>
</dbReference>
<dbReference type="EMBL" id="NMRN01000053">
    <property type="protein sequence ID" value="PAS91944.1"/>
    <property type="molecule type" value="Genomic_DNA"/>
</dbReference>
<dbReference type="CDD" id="cd05387">
    <property type="entry name" value="BY-kinase"/>
    <property type="match status" value="1"/>
</dbReference>
<organism evidence="4 5">
    <name type="scientific">Candidatus Dactylopiibacterium carminicum</name>
    <dbReference type="NCBI Taxonomy" id="857335"/>
    <lineage>
        <taxon>Bacteria</taxon>
        <taxon>Pseudomonadati</taxon>
        <taxon>Pseudomonadota</taxon>
        <taxon>Betaproteobacteria</taxon>
        <taxon>Rhodocyclales</taxon>
        <taxon>Rhodocyclaceae</taxon>
        <taxon>Candidatus Dactylopiibacterium</taxon>
    </lineage>
</organism>
<dbReference type="SUPFAM" id="SSF52540">
    <property type="entry name" value="P-loop containing nucleoside triphosphate hydrolases"/>
    <property type="match status" value="1"/>
</dbReference>
<dbReference type="InterPro" id="IPR017746">
    <property type="entry name" value="Cellulose_synthase_operon_BcsQ"/>
</dbReference>
<dbReference type="Proteomes" id="UP000216107">
    <property type="component" value="Unassembled WGS sequence"/>
</dbReference>
<dbReference type="InterPro" id="IPR037257">
    <property type="entry name" value="T2SS_E_N_sf"/>
</dbReference>
<evidence type="ECO:0000313" key="4">
    <source>
        <dbReference type="EMBL" id="PAS91944.1"/>
    </source>
</evidence>
<keyword evidence="6" id="KW-1185">Reference proteome</keyword>
<dbReference type="AlphaFoldDB" id="A0A272EPA5"/>
<protein>
    <submittedName>
        <fullName evidence="4">Chain length determinant protein tyrosine kinase EpsG</fullName>
    </submittedName>
</protein>
<keyword evidence="4" id="KW-0418">Kinase</keyword>
<dbReference type="GO" id="GO:0005524">
    <property type="term" value="F:ATP binding"/>
    <property type="evidence" value="ECO:0007669"/>
    <property type="project" value="UniProtKB-KW"/>
</dbReference>
<dbReference type="GO" id="GO:0005886">
    <property type="term" value="C:plasma membrane"/>
    <property type="evidence" value="ECO:0007669"/>
    <property type="project" value="TreeGrafter"/>
</dbReference>
<reference evidence="4 5" key="2">
    <citation type="submission" date="2017-07" db="EMBL/GenBank/DDBJ databases">
        <title>Candidatus Dactylopiibacterium carminicum, a nitrogen-fixing symbiont of the cochineal insect Dactylopius coccus and Dactylopius opuntiae (Hemiptera: Coccoidea: Dactylopiidae).</title>
        <authorList>
            <person name="Vera A."/>
        </authorList>
    </citation>
    <scope>NUCLEOTIDE SEQUENCE [LARGE SCALE GENOMIC DNA]</scope>
    <source>
        <strain evidence="4 5">NFDCM</strain>
    </source>
</reference>
<evidence type="ECO:0000313" key="5">
    <source>
        <dbReference type="Proteomes" id="UP000216107"/>
    </source>
</evidence>
<evidence type="ECO:0000313" key="3">
    <source>
        <dbReference type="EMBL" id="KAF7598257.1"/>
    </source>
</evidence>
<name>A0A272EPA5_9RHOO</name>
<keyword evidence="4" id="KW-0808">Transferase</keyword>
<proteinExistence type="predicted"/>
<dbReference type="Pfam" id="PF06564">
    <property type="entry name" value="CBP_BcsQ"/>
    <property type="match status" value="1"/>
</dbReference>
<keyword evidence="2" id="KW-0067">ATP-binding</keyword>
<dbReference type="NCBIfam" id="TIGR03029">
    <property type="entry name" value="EpsG"/>
    <property type="match status" value="1"/>
</dbReference>
<dbReference type="NCBIfam" id="TIGR01007">
    <property type="entry name" value="eps_fam"/>
    <property type="match status" value="1"/>
</dbReference>
<dbReference type="Gene3D" id="3.40.50.300">
    <property type="entry name" value="P-loop containing nucleotide triphosphate hydrolases"/>
    <property type="match status" value="1"/>
</dbReference>
<dbReference type="Proteomes" id="UP000623509">
    <property type="component" value="Unassembled WGS sequence"/>
</dbReference>
<keyword evidence="1" id="KW-0547">Nucleotide-binding</keyword>
<reference evidence="3 6" key="1">
    <citation type="submission" date="2016-08" db="EMBL/GenBank/DDBJ databases">
        <title>Candidatus Dactylopiibacterium carminicum genome sequence.</title>
        <authorList>
            <person name="Ramirez-Puebla S.T."/>
            <person name="Ormeno-Orrillo E."/>
            <person name="Vera-Ponce De Leon A."/>
            <person name="Luis L."/>
            <person name="Sanchez-Flores A."/>
            <person name="Monica R."/>
            <person name="Martinez-Romero E."/>
        </authorList>
    </citation>
    <scope>NUCLEOTIDE SEQUENCE [LARGE SCALE GENOMIC DNA]</scope>
    <source>
        <strain evidence="3">END1</strain>
    </source>
</reference>
<dbReference type="EMBL" id="MDUX01000056">
    <property type="protein sequence ID" value="KAF7598257.1"/>
    <property type="molecule type" value="Genomic_DNA"/>
</dbReference>
<accession>A0A272EPA5</accession>
<evidence type="ECO:0000256" key="2">
    <source>
        <dbReference type="ARBA" id="ARBA00022840"/>
    </source>
</evidence>
<dbReference type="GO" id="GO:0004713">
    <property type="term" value="F:protein tyrosine kinase activity"/>
    <property type="evidence" value="ECO:0007669"/>
    <property type="project" value="TreeGrafter"/>
</dbReference>
<dbReference type="InterPro" id="IPR017479">
    <property type="entry name" value="Tyr_kinase_chain_length_EpsG"/>
</dbReference>
<dbReference type="InterPro" id="IPR027417">
    <property type="entry name" value="P-loop_NTPase"/>
</dbReference>